<keyword evidence="1" id="KW-0175">Coiled coil</keyword>
<organism evidence="3 4">
    <name type="scientific">Methylobacterium cerastii</name>
    <dbReference type="NCBI Taxonomy" id="932741"/>
    <lineage>
        <taxon>Bacteria</taxon>
        <taxon>Pseudomonadati</taxon>
        <taxon>Pseudomonadota</taxon>
        <taxon>Alphaproteobacteria</taxon>
        <taxon>Hyphomicrobiales</taxon>
        <taxon>Methylobacteriaceae</taxon>
        <taxon>Methylobacterium</taxon>
    </lineage>
</organism>
<evidence type="ECO:0000313" key="3">
    <source>
        <dbReference type="EMBL" id="GJD46272.1"/>
    </source>
</evidence>
<dbReference type="InterPro" id="IPR001173">
    <property type="entry name" value="Glyco_trans_2-like"/>
</dbReference>
<dbReference type="InterPro" id="IPR029044">
    <property type="entry name" value="Nucleotide-diphossugar_trans"/>
</dbReference>
<reference evidence="3 4" key="1">
    <citation type="journal article" date="2021" name="Front. Microbiol.">
        <title>Comprehensive Comparative Genomics and Phenotyping of Methylobacterium Species.</title>
        <authorList>
            <person name="Alessa O."/>
            <person name="Ogura Y."/>
            <person name="Fujitani Y."/>
            <person name="Takami H."/>
            <person name="Hayashi T."/>
            <person name="Sahin N."/>
            <person name="Tani A."/>
        </authorList>
    </citation>
    <scope>NUCLEOTIDE SEQUENCE [LARGE SCALE GENOMIC DNA]</scope>
    <source>
        <strain evidence="3 4">DSM 23679</strain>
    </source>
</reference>
<evidence type="ECO:0000313" key="4">
    <source>
        <dbReference type="Proteomes" id="UP001055117"/>
    </source>
</evidence>
<feature type="domain" description="Glycosyltransferase 2-like" evidence="2">
    <location>
        <begin position="633"/>
        <end position="810"/>
    </location>
</feature>
<dbReference type="Pfam" id="PF00535">
    <property type="entry name" value="Glycos_transf_2"/>
    <property type="match status" value="2"/>
</dbReference>
<dbReference type="EMBL" id="BPQG01000072">
    <property type="protein sequence ID" value="GJD46272.1"/>
    <property type="molecule type" value="Genomic_DNA"/>
</dbReference>
<dbReference type="CDD" id="cd04184">
    <property type="entry name" value="GT2_RfbC_Mx_like"/>
    <property type="match status" value="1"/>
</dbReference>
<feature type="domain" description="Glycosyltransferase 2-like" evidence="2">
    <location>
        <begin position="373"/>
        <end position="513"/>
    </location>
</feature>
<dbReference type="SUPFAM" id="SSF53448">
    <property type="entry name" value="Nucleotide-diphospho-sugar transferases"/>
    <property type="match status" value="2"/>
</dbReference>
<dbReference type="CDD" id="cd04186">
    <property type="entry name" value="GT_2_like_c"/>
    <property type="match status" value="1"/>
</dbReference>
<dbReference type="Gene3D" id="3.90.550.10">
    <property type="entry name" value="Spore Coat Polysaccharide Biosynthesis Protein SpsA, Chain A"/>
    <property type="match status" value="2"/>
</dbReference>
<gene>
    <name evidence="3" type="ORF">AFCDBAGC_4152</name>
</gene>
<keyword evidence="4" id="KW-1185">Reference proteome</keyword>
<feature type="coiled-coil region" evidence="1">
    <location>
        <begin position="35"/>
        <end position="64"/>
    </location>
</feature>
<dbReference type="PANTHER" id="PTHR43179">
    <property type="entry name" value="RHAMNOSYLTRANSFERASE WBBL"/>
    <property type="match status" value="1"/>
</dbReference>
<sequence length="902" mass="103032">MKAIHKVAQKIKKIVYEQNAEKIETKQKVIENLLLDQAEKQKAIENLLLNQAEKQNQIAVLEKTCLMLNKEVSNNEEVIQDLRASEAIYRSSTMHLLNVLPANIRRNFSYIPDGLIGFDVVKYIEENEDLRGNKAHPVRHYLTHGHSEGRSIFKDEGYGTLCSHVSGVSNSESLQLNRIEDIILKNGCLQATSNDPKIFYDSVPSLQRGWYRISSSVRNIRSMPYVFFDFGDGFSSADSCFLSSGSGGLLECIVFINKPAKQVRFDPTEEVGIIRHLNFSIKSVSEISVLKAQFGEAWRQRSSITSFFPTIKEFYRLNTESNIYILPSHYSNSTHSKDPSYNQWINKYDYISSRDKASYLVKIDNLLHKPKISVLMPTYNTDIHLLKEAIRSVTSQLYNNWELCIADDNSTDVRVRKLLKRYAKKEKRVKFVSRNTNGHICACTNSALEVSTGEWLALLDHDDVFTENALAEVAFAINKNTNVNIIYSDEDKITDDGKFRYSPFFKPDFSIDLIRSQNYFNHLTVFRADKVRQVGGWELGFEGSQDYNMILKLIELSKPEDIVHIPKILYHWRSIPGSVAMDPSQKNYPFEAGYRALSNHIARSNINAEVKKLEEIGCYRVKYNIGSHKPLVSIIIPTRDHVDILQKCIDSILDKTIYRNFEIIIVDNQSCENKTIEYLNSLDVNLITVVKFDEPFNYSAMNNLAVKHARGELICLMNNDIEIISPEWLDEMSSLALRKEIGCVGAKLYYSDGSLQHGGVVLGLGGVAGHSHKHFPGESPGYYYRLKVTHNVSAVTAACLVIRKEIFIEVGGLNEIDLKVAFNDVDFCMKVDRAGYINVWSPFAELYHHESISRGAEDSPLKIERFNREIDYMKNTWGNQLSNDRFYSENLTKNREDFSIAE</sequence>
<dbReference type="Proteomes" id="UP001055117">
    <property type="component" value="Unassembled WGS sequence"/>
</dbReference>
<dbReference type="PANTHER" id="PTHR43179:SF7">
    <property type="entry name" value="RHAMNOSYLTRANSFERASE WBBL"/>
    <property type="match status" value="1"/>
</dbReference>
<proteinExistence type="predicted"/>
<protein>
    <recommendedName>
        <fullName evidence="2">Glycosyltransferase 2-like domain-containing protein</fullName>
    </recommendedName>
</protein>
<accession>A0ABQ4QM07</accession>
<name>A0ABQ4QM07_9HYPH</name>
<evidence type="ECO:0000259" key="2">
    <source>
        <dbReference type="Pfam" id="PF00535"/>
    </source>
</evidence>
<evidence type="ECO:0000256" key="1">
    <source>
        <dbReference type="SAM" id="Coils"/>
    </source>
</evidence>
<dbReference type="RefSeq" id="WP_238272872.1">
    <property type="nucleotide sequence ID" value="NZ_BPQG01000072.1"/>
</dbReference>
<comment type="caution">
    <text evidence="3">The sequence shown here is derived from an EMBL/GenBank/DDBJ whole genome shotgun (WGS) entry which is preliminary data.</text>
</comment>